<dbReference type="PANTHER" id="PTHR46151:SF19">
    <property type="entry name" value="NEP1-INTERACTING PROTEIN 1-LIKE ISOFORM X1"/>
    <property type="match status" value="1"/>
</dbReference>
<proteinExistence type="predicted"/>
<gene>
    <name evidence="6" type="ORF">DCAF_LOCUS2466</name>
</gene>
<dbReference type="Proteomes" id="UP001314170">
    <property type="component" value="Unassembled WGS sequence"/>
</dbReference>
<organism evidence="6 7">
    <name type="scientific">Dovyalis caffra</name>
    <dbReference type="NCBI Taxonomy" id="77055"/>
    <lineage>
        <taxon>Eukaryota</taxon>
        <taxon>Viridiplantae</taxon>
        <taxon>Streptophyta</taxon>
        <taxon>Embryophyta</taxon>
        <taxon>Tracheophyta</taxon>
        <taxon>Spermatophyta</taxon>
        <taxon>Magnoliopsida</taxon>
        <taxon>eudicotyledons</taxon>
        <taxon>Gunneridae</taxon>
        <taxon>Pentapetalae</taxon>
        <taxon>rosids</taxon>
        <taxon>fabids</taxon>
        <taxon>Malpighiales</taxon>
        <taxon>Salicaceae</taxon>
        <taxon>Flacourtieae</taxon>
        <taxon>Dovyalis</taxon>
    </lineage>
</organism>
<keyword evidence="7" id="KW-1185">Reference proteome</keyword>
<dbReference type="AlphaFoldDB" id="A0AAV1QVH2"/>
<keyword evidence="3" id="KW-0863">Zinc-finger</keyword>
<keyword evidence="5" id="KW-0472">Membrane</keyword>
<protein>
    <recommendedName>
        <fullName evidence="8">Glycine zipper 2TM domain-containing protein</fullName>
    </recommendedName>
</protein>
<keyword evidence="4" id="KW-0862">Zinc</keyword>
<evidence type="ECO:0000313" key="6">
    <source>
        <dbReference type="EMBL" id="CAK7324800.1"/>
    </source>
</evidence>
<keyword evidence="2" id="KW-0479">Metal-binding</keyword>
<reference evidence="6 7" key="1">
    <citation type="submission" date="2024-01" db="EMBL/GenBank/DDBJ databases">
        <authorList>
            <person name="Waweru B."/>
        </authorList>
    </citation>
    <scope>NUCLEOTIDE SEQUENCE [LARGE SCALE GENOMIC DNA]</scope>
</reference>
<evidence type="ECO:0000256" key="5">
    <source>
        <dbReference type="ARBA" id="ARBA00023136"/>
    </source>
</evidence>
<dbReference type="PANTHER" id="PTHR46151">
    <property type="entry name" value="NEP1-INTERACTING PROTEIN-LIKE 2"/>
    <property type="match status" value="1"/>
</dbReference>
<evidence type="ECO:0000256" key="1">
    <source>
        <dbReference type="ARBA" id="ARBA00004370"/>
    </source>
</evidence>
<dbReference type="EMBL" id="CAWUPB010000755">
    <property type="protein sequence ID" value="CAK7324800.1"/>
    <property type="molecule type" value="Genomic_DNA"/>
</dbReference>
<evidence type="ECO:0000256" key="3">
    <source>
        <dbReference type="ARBA" id="ARBA00022771"/>
    </source>
</evidence>
<evidence type="ECO:0008006" key="8">
    <source>
        <dbReference type="Google" id="ProtNLM"/>
    </source>
</evidence>
<comment type="caution">
    <text evidence="6">The sequence shown here is derived from an EMBL/GenBank/DDBJ whole genome shotgun (WGS) entry which is preliminary data.</text>
</comment>
<name>A0AAV1QVH2_9ROSI</name>
<evidence type="ECO:0000313" key="7">
    <source>
        <dbReference type="Proteomes" id="UP001314170"/>
    </source>
</evidence>
<comment type="subcellular location">
    <subcellularLocation>
        <location evidence="1">Membrane</location>
    </subcellularLocation>
</comment>
<dbReference type="GO" id="GO:0008270">
    <property type="term" value="F:zinc ion binding"/>
    <property type="evidence" value="ECO:0007669"/>
    <property type="project" value="UniProtKB-KW"/>
</dbReference>
<sequence length="135" mass="14480">MFSFNEQVGAILGVMVGALAGLRTKKGILHGAIAGAASGVILSKEILNLLLAMWDSDNTAMTCFFSLLDSISRLMSRRPLPQRFNPTKIVGEEKEVFTCPPPSPPAPRSSFMPNVASVSSREPCISTLTLPYLPS</sequence>
<evidence type="ECO:0000256" key="2">
    <source>
        <dbReference type="ARBA" id="ARBA00022723"/>
    </source>
</evidence>
<evidence type="ECO:0000256" key="4">
    <source>
        <dbReference type="ARBA" id="ARBA00022833"/>
    </source>
</evidence>
<dbReference type="GO" id="GO:0016020">
    <property type="term" value="C:membrane"/>
    <property type="evidence" value="ECO:0007669"/>
    <property type="project" value="UniProtKB-SubCell"/>
</dbReference>
<accession>A0AAV1QVH2</accession>